<evidence type="ECO:0000256" key="4">
    <source>
        <dbReference type="ARBA" id="ARBA00022816"/>
    </source>
</evidence>
<feature type="compositionally biased region" description="Basic and acidic residues" evidence="11">
    <location>
        <begin position="316"/>
        <end position="347"/>
    </location>
</feature>
<keyword evidence="6" id="KW-0811">Translocation</keyword>
<keyword evidence="7" id="KW-0906">Nuclear pore complex</keyword>
<gene>
    <name evidence="13" type="ORF">H6P81_001333</name>
</gene>
<name>A0AAV7F6J6_ARIFI</name>
<evidence type="ECO:0000256" key="5">
    <source>
        <dbReference type="ARBA" id="ARBA00022927"/>
    </source>
</evidence>
<keyword evidence="12" id="KW-1133">Transmembrane helix</keyword>
<organism evidence="13 14">
    <name type="scientific">Aristolochia fimbriata</name>
    <name type="common">White veined hardy Dutchman's pipe vine</name>
    <dbReference type="NCBI Taxonomy" id="158543"/>
    <lineage>
        <taxon>Eukaryota</taxon>
        <taxon>Viridiplantae</taxon>
        <taxon>Streptophyta</taxon>
        <taxon>Embryophyta</taxon>
        <taxon>Tracheophyta</taxon>
        <taxon>Spermatophyta</taxon>
        <taxon>Magnoliopsida</taxon>
        <taxon>Magnoliidae</taxon>
        <taxon>Piperales</taxon>
        <taxon>Aristolochiaceae</taxon>
        <taxon>Aristolochia</taxon>
    </lineage>
</organism>
<dbReference type="InterPro" id="IPR038506">
    <property type="entry name" value="GLE1-like_sf"/>
</dbReference>
<keyword evidence="4" id="KW-0509">mRNA transport</keyword>
<dbReference type="EMBL" id="JAINDJ010000002">
    <property type="protein sequence ID" value="KAG9456825.1"/>
    <property type="molecule type" value="Genomic_DNA"/>
</dbReference>
<dbReference type="InterPro" id="IPR012476">
    <property type="entry name" value="GLE1"/>
</dbReference>
<feature type="transmembrane region" description="Helical" evidence="12">
    <location>
        <begin position="566"/>
        <end position="584"/>
    </location>
</feature>
<keyword evidence="5" id="KW-0653">Protein transport</keyword>
<comment type="caution">
    <text evidence="13">The sequence shown here is derived from an EMBL/GenBank/DDBJ whole genome shotgun (WGS) entry which is preliminary data.</text>
</comment>
<evidence type="ECO:0000256" key="1">
    <source>
        <dbReference type="ARBA" id="ARBA00004567"/>
    </source>
</evidence>
<evidence type="ECO:0000256" key="6">
    <source>
        <dbReference type="ARBA" id="ARBA00023010"/>
    </source>
</evidence>
<reference evidence="13 14" key="1">
    <citation type="submission" date="2021-07" db="EMBL/GenBank/DDBJ databases">
        <title>The Aristolochia fimbriata genome: insights into angiosperm evolution, floral development and chemical biosynthesis.</title>
        <authorList>
            <person name="Jiao Y."/>
        </authorList>
    </citation>
    <scope>NUCLEOTIDE SEQUENCE [LARGE SCALE GENOMIC DNA]</scope>
    <source>
        <strain evidence="13">IBCAS-2021</strain>
        <tissue evidence="13">Leaf</tissue>
    </source>
</reference>
<evidence type="ECO:0000256" key="12">
    <source>
        <dbReference type="SAM" id="Phobius"/>
    </source>
</evidence>
<sequence length="648" mass="73281">MAGSSPVLHHRFPLRPDDGYDFYRIKPSGVLSRGSLKEDRRPHTMGAVTLELPCPRKFSGLVPDPEPDWTLDTLVSELNALELKLNTSSPLPNLLTKSKCLEFSCGKGEERKHSGFVMRAPDDDVEDVHSKAESNDICTLRSGTRFTCSEFEFSDNDDSEDDLDIGTPEIDLMDKSGLLGGSLFESMRETQLKIEEEIWNRFSAVEADRRNIDKKIASALLRVERQMNARKESDRRNDKQYQRRIAEELDNHLSVIQRDHERLSLIEERKIRDDAAFEEAKRKEKAQYEEKVRMEKAKAEAEAKLKAAKAAEEAQKAALEAEKREAKEAAEKQAAESQRKMKEEIARSTESQSAKSVAKSGKDIVVKSSEAALKLEEERLGVYKKFVEMNSVHNLDSNKAFQSYRRQIARRLKQISGTVENIRAKASDLVMIMNDPLCPQSISMSMFAKEVVSLCEDQTMRMASTAYACARVIVLVTSQFPVAMDLVLAEFHRACCYTVPKHIHPSEVDAKSGIQTRDMYLEKVEGYMTLYAALVQTEINGVRNFHGLSEGWAWIARFLNTIPASSSSAVALLAFLKMAGFALFRKYKAQFKKILSVISREFLGELKSLSDPRLNQVTMAIETYFINNQFLQKPEGWQPEAGLLSKAY</sequence>
<evidence type="ECO:0000256" key="2">
    <source>
        <dbReference type="ARBA" id="ARBA00011056"/>
    </source>
</evidence>
<keyword evidence="3" id="KW-0813">Transport</keyword>
<comment type="subcellular location">
    <subcellularLocation>
        <location evidence="1">Nucleus</location>
        <location evidence="1">Nuclear pore complex</location>
    </subcellularLocation>
</comment>
<dbReference type="PANTHER" id="PTHR12960">
    <property type="entry name" value="GLE-1-RELATED"/>
    <property type="match status" value="1"/>
</dbReference>
<dbReference type="GO" id="GO:0015031">
    <property type="term" value="P:protein transport"/>
    <property type="evidence" value="ECO:0007669"/>
    <property type="project" value="UniProtKB-KW"/>
</dbReference>
<evidence type="ECO:0000256" key="11">
    <source>
        <dbReference type="SAM" id="MobiDB-lite"/>
    </source>
</evidence>
<feature type="region of interest" description="Disordered" evidence="11">
    <location>
        <begin position="316"/>
        <end position="360"/>
    </location>
</feature>
<dbReference type="GO" id="GO:0005543">
    <property type="term" value="F:phospholipid binding"/>
    <property type="evidence" value="ECO:0007669"/>
    <property type="project" value="TreeGrafter"/>
</dbReference>
<dbReference type="Proteomes" id="UP000825729">
    <property type="component" value="Unassembled WGS sequence"/>
</dbReference>
<dbReference type="Pfam" id="PF07817">
    <property type="entry name" value="GLE1"/>
    <property type="match status" value="1"/>
</dbReference>
<evidence type="ECO:0000313" key="13">
    <source>
        <dbReference type="EMBL" id="KAG9456825.1"/>
    </source>
</evidence>
<protein>
    <recommendedName>
        <fullName evidence="9">mRNA export factor GLE1</fullName>
    </recommendedName>
    <alternativeName>
        <fullName evidence="10">Nucleoporin GLE1</fullName>
    </alternativeName>
</protein>
<dbReference type="AlphaFoldDB" id="A0AAV7F6J6"/>
<keyword evidence="14" id="KW-1185">Reference proteome</keyword>
<keyword evidence="12" id="KW-0812">Transmembrane</keyword>
<dbReference type="GO" id="GO:0016973">
    <property type="term" value="P:poly(A)+ mRNA export from nucleus"/>
    <property type="evidence" value="ECO:0007669"/>
    <property type="project" value="InterPro"/>
</dbReference>
<evidence type="ECO:0000256" key="3">
    <source>
        <dbReference type="ARBA" id="ARBA00022448"/>
    </source>
</evidence>
<dbReference type="GO" id="GO:0044614">
    <property type="term" value="C:nuclear pore cytoplasmic filaments"/>
    <property type="evidence" value="ECO:0007669"/>
    <property type="project" value="TreeGrafter"/>
</dbReference>
<evidence type="ECO:0000256" key="8">
    <source>
        <dbReference type="ARBA" id="ARBA00023242"/>
    </source>
</evidence>
<comment type="similarity">
    <text evidence="2">Belongs to the GLE1 family.</text>
</comment>
<keyword evidence="12" id="KW-0472">Membrane</keyword>
<accession>A0AAV7F6J6</accession>
<dbReference type="GO" id="GO:0000822">
    <property type="term" value="F:inositol hexakisphosphate binding"/>
    <property type="evidence" value="ECO:0007669"/>
    <property type="project" value="TreeGrafter"/>
</dbReference>
<evidence type="ECO:0000256" key="9">
    <source>
        <dbReference type="ARBA" id="ARBA00026227"/>
    </source>
</evidence>
<dbReference type="GO" id="GO:0031369">
    <property type="term" value="F:translation initiation factor binding"/>
    <property type="evidence" value="ECO:0007669"/>
    <property type="project" value="TreeGrafter"/>
</dbReference>
<dbReference type="PANTHER" id="PTHR12960:SF0">
    <property type="entry name" value="MRNA EXPORT FACTOR GLE1"/>
    <property type="match status" value="1"/>
</dbReference>
<keyword evidence="8" id="KW-0539">Nucleus</keyword>
<proteinExistence type="inferred from homology"/>
<evidence type="ECO:0000256" key="7">
    <source>
        <dbReference type="ARBA" id="ARBA00023132"/>
    </source>
</evidence>
<dbReference type="GO" id="GO:0005737">
    <property type="term" value="C:cytoplasm"/>
    <property type="evidence" value="ECO:0007669"/>
    <property type="project" value="TreeGrafter"/>
</dbReference>
<dbReference type="Gene3D" id="1.25.40.510">
    <property type="entry name" value="GLE1-like"/>
    <property type="match status" value="1"/>
</dbReference>
<evidence type="ECO:0000313" key="14">
    <source>
        <dbReference type="Proteomes" id="UP000825729"/>
    </source>
</evidence>
<evidence type="ECO:0000256" key="10">
    <source>
        <dbReference type="ARBA" id="ARBA00029983"/>
    </source>
</evidence>